<feature type="domain" description="Glycosyltransferase subfamily 4-like N-terminal" evidence="3">
    <location>
        <begin position="16"/>
        <end position="178"/>
    </location>
</feature>
<evidence type="ECO:0000313" key="5">
    <source>
        <dbReference type="EMBL" id="QQG45478.1"/>
    </source>
</evidence>
<dbReference type="EMBL" id="CP066690">
    <property type="protein sequence ID" value="QQG45478.1"/>
    <property type="molecule type" value="Genomic_DNA"/>
</dbReference>
<reference evidence="5 6" key="1">
    <citation type="submission" date="2020-07" db="EMBL/GenBank/DDBJ databases">
        <title>Huge and variable diversity of episymbiotic CPR bacteria and DPANN archaea in groundwater ecosystems.</title>
        <authorList>
            <person name="He C.Y."/>
            <person name="Keren R."/>
            <person name="Whittaker M."/>
            <person name="Farag I.F."/>
            <person name="Doudna J."/>
            <person name="Cate J.H.D."/>
            <person name="Banfield J.F."/>
        </authorList>
    </citation>
    <scope>NUCLEOTIDE SEQUENCE [LARGE SCALE GENOMIC DNA]</scope>
    <source>
        <strain evidence="5">NC_groundwater_541_Ag_S-0.1um_46_50</strain>
    </source>
</reference>
<evidence type="ECO:0000259" key="3">
    <source>
        <dbReference type="Pfam" id="PF13439"/>
    </source>
</evidence>
<proteinExistence type="predicted"/>
<dbReference type="Pfam" id="PF13579">
    <property type="entry name" value="Glyco_trans_4_4"/>
    <property type="match status" value="1"/>
</dbReference>
<keyword evidence="5" id="KW-0808">Transferase</keyword>
<evidence type="ECO:0000259" key="2">
    <source>
        <dbReference type="Pfam" id="PF00534"/>
    </source>
</evidence>
<feature type="region of interest" description="Disordered" evidence="1">
    <location>
        <begin position="246"/>
        <end position="274"/>
    </location>
</feature>
<dbReference type="GO" id="GO:0016757">
    <property type="term" value="F:glycosyltransferase activity"/>
    <property type="evidence" value="ECO:0007669"/>
    <property type="project" value="InterPro"/>
</dbReference>
<dbReference type="InterPro" id="IPR001296">
    <property type="entry name" value="Glyco_trans_1"/>
</dbReference>
<dbReference type="Proteomes" id="UP000595618">
    <property type="component" value="Chromosome"/>
</dbReference>
<name>A0A7T5RJY3_9BACT</name>
<evidence type="ECO:0000259" key="4">
    <source>
        <dbReference type="Pfam" id="PF13579"/>
    </source>
</evidence>
<dbReference type="PANTHER" id="PTHR45947:SF3">
    <property type="entry name" value="SULFOQUINOVOSYL TRANSFERASE SQD2"/>
    <property type="match status" value="1"/>
</dbReference>
<dbReference type="CDD" id="cd03801">
    <property type="entry name" value="GT4_PimA-like"/>
    <property type="match status" value="2"/>
</dbReference>
<dbReference type="SUPFAM" id="SSF53756">
    <property type="entry name" value="UDP-Glycosyltransferase/glycogen phosphorylase"/>
    <property type="match status" value="3"/>
</dbReference>
<dbReference type="Gene3D" id="3.40.50.2000">
    <property type="entry name" value="Glycogen Phosphorylase B"/>
    <property type="match status" value="6"/>
</dbReference>
<dbReference type="PANTHER" id="PTHR45947">
    <property type="entry name" value="SULFOQUINOVOSYL TRANSFERASE SQD2"/>
    <property type="match status" value="1"/>
</dbReference>
<dbReference type="Pfam" id="PF13692">
    <property type="entry name" value="Glyco_trans_1_4"/>
    <property type="match status" value="2"/>
</dbReference>
<feature type="domain" description="Glycosyl transferase family 1" evidence="2">
    <location>
        <begin position="955"/>
        <end position="1109"/>
    </location>
</feature>
<feature type="compositionally biased region" description="Polar residues" evidence="1">
    <location>
        <begin position="260"/>
        <end position="271"/>
    </location>
</feature>
<evidence type="ECO:0000256" key="1">
    <source>
        <dbReference type="SAM" id="MobiDB-lite"/>
    </source>
</evidence>
<dbReference type="InterPro" id="IPR050194">
    <property type="entry name" value="Glycosyltransferase_grp1"/>
</dbReference>
<dbReference type="AlphaFoldDB" id="A0A7T5RJY3"/>
<protein>
    <submittedName>
        <fullName evidence="5">Glycosyltransferase</fullName>
    </submittedName>
</protein>
<gene>
    <name evidence="5" type="ORF">HYW89_00875</name>
</gene>
<accession>A0A7T5RJY3</accession>
<organism evidence="5 6">
    <name type="scientific">Candidatus Sungiibacteriota bacterium</name>
    <dbReference type="NCBI Taxonomy" id="2750080"/>
    <lineage>
        <taxon>Bacteria</taxon>
        <taxon>Candidatus Sungiibacteriota</taxon>
    </lineage>
</organism>
<feature type="domain" description="Glycosyltransferase subfamily 4-like N-terminal" evidence="4">
    <location>
        <begin position="428"/>
        <end position="575"/>
    </location>
</feature>
<dbReference type="InterPro" id="IPR028098">
    <property type="entry name" value="Glyco_trans_4-like_N"/>
</dbReference>
<dbReference type="Pfam" id="PF00534">
    <property type="entry name" value="Glycos_transf_1"/>
    <property type="match status" value="1"/>
</dbReference>
<dbReference type="Pfam" id="PF13439">
    <property type="entry name" value="Glyco_transf_4"/>
    <property type="match status" value="1"/>
</dbReference>
<evidence type="ECO:0000313" key="6">
    <source>
        <dbReference type="Proteomes" id="UP000595618"/>
    </source>
</evidence>
<dbReference type="CDD" id="cd03811">
    <property type="entry name" value="GT4_GT28_WabH-like"/>
    <property type="match status" value="1"/>
</dbReference>
<sequence length="1137" mass="129116">MKPKVFVFTTSYHPFIGGAEIAIAEVCRRLKDRFDFYIVTSRFKKDLPREDSYQGVKIIRAGFGSRFDKYLLPFWCLTSNLDTPCPSAVVGVDISHASVTAAIYKLFHPRIPFILNIQYGEGDARLASGRFGAINAAFRFILWQADYVTAISTYLLNLARSYGYRGPGEIIHNGVDAEKFRNDIRANPHSYLRKSASTIITTSRLVPKNGIDILIRAMAEVKKAIPNVQCWIIGDGPERKNLELQAIPRPQSGRDPGSKSLGTSYSPRSSSGGAGKLQADIKFFGEIPHEKIPEYLHEADVFVRPSRSEGMGISFIEALAAGLPIIGTAVGGITDIIKDGATGLFVKVDDHLDLAAKIRFLLDEKILAQKMVEDGRRMIKERFLWDVIAQKYQNVFSQNIARTRLLIATPLYPPQLGGPALYAENLSREFRSQGLGVSVVSFGRFLKYPTLIRHLFYLLSLVKRAKNADLIFSLDYFSVGAPAALISFLYKKPLVIRLEGDFLWESFVERTRNDVTLPQFYTLPMPLSWKERVIKFISSWVMHRADALVFSSDWRRKMVEQAYGLDKNKTAIVQNVQEQMGASAGLTRKPVILWAGRMLYLKNLYRLIRAFTKSGLRDYELHLVGDGPEKERLQEFVKENKISRVKFLTPVPHDPLLKKIQEASVFLLPSFSDVGPNVIAEAWALGTPFVMTQESGLKEYVGDSAVLVNPLSEDDIAQKLVMLAKKDTVGTIKSVLTVRLWKEVAEDWISLFKKIIGPPAGLNILTIGTDESIFQHNSPLRERAQFYAEPFSSFHVLCRSHHKLPAMKEGTLVLRPIHSSKLLSWYLLYKEGARLLQRRGRWVISSENPFEEGMVAWLLSRRFGQPFQLQVHTDILSPWYRKASLKEFTRYLMVKFLIPRASRIRVVSERIKSSLKEAGLATEDKITVLPIFTDISKFLNSDRDPKTEERFWDYEFKIVSVGRFVDKEKNFSMLIELMRNLTKMYPKTLLVLVGDGPDRDNYRLQIRNYGLDKNVFIEPWRDDLPSFYKSFDLFVLSSNYEGWGRVIIEAMAASLPILMTDVGLAGEVVHNGENGLVVPVGDKKQFLKALLRLYQDKELRSYLAHAAEEKIKQLPHRGWESYVAAYQQVLRVCASEG</sequence>